<feature type="compositionally biased region" description="Polar residues" evidence="1">
    <location>
        <begin position="307"/>
        <end position="316"/>
    </location>
</feature>
<dbReference type="PANTHER" id="PTHR47027:SF20">
    <property type="entry name" value="REVERSE TRANSCRIPTASE-LIKE PROTEIN WITH RNA-DIRECTED DNA POLYMERASE DOMAIN"/>
    <property type="match status" value="1"/>
</dbReference>
<evidence type="ECO:0000313" key="3">
    <source>
        <dbReference type="EMBL" id="EPB71241.1"/>
    </source>
</evidence>
<reference evidence="3 4" key="1">
    <citation type="submission" date="2013-05" db="EMBL/GenBank/DDBJ databases">
        <title>Draft genome of the parasitic nematode Anyclostoma ceylanicum.</title>
        <authorList>
            <person name="Mitreva M."/>
        </authorList>
    </citation>
    <scope>NUCLEOTIDE SEQUENCE [LARGE SCALE GENOMIC DNA]</scope>
</reference>
<name>A0A0D6LMF0_9BILA</name>
<dbReference type="EMBL" id="KE125126">
    <property type="protein sequence ID" value="EPB71241.1"/>
    <property type="molecule type" value="Genomic_DNA"/>
</dbReference>
<keyword evidence="4" id="KW-1185">Reference proteome</keyword>
<feature type="compositionally biased region" description="Acidic residues" evidence="1">
    <location>
        <begin position="287"/>
        <end position="297"/>
    </location>
</feature>
<sequence length="412" mass="46116">MRRLEWDNMGVRVDGRLLHHLRFADDIILITPSISQAERMLADFDDACGKIGLQLNLTKTIFMRNGWVPDAPFSINGTTISECSSYVYLGRKVNMMNDLAPELGRVKRAAWGAYKSIEDVEKKTKNTRLRAHLFNTTSRVKRLCCTCGDVDDREAKVMGNNAVVSLSSLAVFAGRGIAELKRLYEQSQQRKAICEQRFVTVAQYIGSEIGWAGKNYSEHLDAERLRCRYHDQEEHCGICRICACERVNSNGRWCGKGQSAEEEADENSNKETEAPTSNRGDVNEPIEVVEADDDDETPPASLAQLLPSRQDSGSSKKTTDLPSFHNHLIYMPSKRPSSPSLGYPPLPETDTKLLDEFYLIEGALLLSLFRFCPECGEKSPISTGNVRVIAHGTALVVHYICRSRLLRKNPVG</sequence>
<dbReference type="AlphaFoldDB" id="A0A0D6LMF0"/>
<feature type="domain" description="Reverse transcriptase" evidence="2">
    <location>
        <begin position="1"/>
        <end position="80"/>
    </location>
</feature>
<evidence type="ECO:0000313" key="4">
    <source>
        <dbReference type="Proteomes" id="UP000054495"/>
    </source>
</evidence>
<proteinExistence type="predicted"/>
<accession>A0A0D6LMF0</accession>
<dbReference type="PROSITE" id="PS50878">
    <property type="entry name" value="RT_POL"/>
    <property type="match status" value="1"/>
</dbReference>
<dbReference type="Proteomes" id="UP000054495">
    <property type="component" value="Unassembled WGS sequence"/>
</dbReference>
<evidence type="ECO:0000256" key="1">
    <source>
        <dbReference type="SAM" id="MobiDB-lite"/>
    </source>
</evidence>
<dbReference type="InterPro" id="IPR000477">
    <property type="entry name" value="RT_dom"/>
</dbReference>
<gene>
    <name evidence="3" type="ORF">ANCCEY_09662</name>
</gene>
<evidence type="ECO:0000259" key="2">
    <source>
        <dbReference type="PROSITE" id="PS50878"/>
    </source>
</evidence>
<organism evidence="3 4">
    <name type="scientific">Ancylostoma ceylanicum</name>
    <dbReference type="NCBI Taxonomy" id="53326"/>
    <lineage>
        <taxon>Eukaryota</taxon>
        <taxon>Metazoa</taxon>
        <taxon>Ecdysozoa</taxon>
        <taxon>Nematoda</taxon>
        <taxon>Chromadorea</taxon>
        <taxon>Rhabditida</taxon>
        <taxon>Rhabditina</taxon>
        <taxon>Rhabditomorpha</taxon>
        <taxon>Strongyloidea</taxon>
        <taxon>Ancylostomatidae</taxon>
        <taxon>Ancylostomatinae</taxon>
        <taxon>Ancylostoma</taxon>
    </lineage>
</organism>
<dbReference type="PANTHER" id="PTHR47027">
    <property type="entry name" value="REVERSE TRANSCRIPTASE DOMAIN-CONTAINING PROTEIN"/>
    <property type="match status" value="1"/>
</dbReference>
<protein>
    <recommendedName>
        <fullName evidence="2">Reverse transcriptase domain-containing protein</fullName>
    </recommendedName>
</protein>
<feature type="region of interest" description="Disordered" evidence="1">
    <location>
        <begin position="255"/>
        <end position="321"/>
    </location>
</feature>